<gene>
    <name evidence="1" type="ORF">HPB47_012650</name>
</gene>
<protein>
    <submittedName>
        <fullName evidence="1">Uncharacterized protein</fullName>
    </submittedName>
</protein>
<evidence type="ECO:0000313" key="1">
    <source>
        <dbReference type="EMBL" id="KAG0410208.1"/>
    </source>
</evidence>
<accession>A0AC60NSV1</accession>
<feature type="non-terminal residue" evidence="1">
    <location>
        <position position="384"/>
    </location>
</feature>
<organism evidence="1 2">
    <name type="scientific">Ixodes persulcatus</name>
    <name type="common">Taiga tick</name>
    <dbReference type="NCBI Taxonomy" id="34615"/>
    <lineage>
        <taxon>Eukaryota</taxon>
        <taxon>Metazoa</taxon>
        <taxon>Ecdysozoa</taxon>
        <taxon>Arthropoda</taxon>
        <taxon>Chelicerata</taxon>
        <taxon>Arachnida</taxon>
        <taxon>Acari</taxon>
        <taxon>Parasitiformes</taxon>
        <taxon>Ixodida</taxon>
        <taxon>Ixodoidea</taxon>
        <taxon>Ixodidae</taxon>
        <taxon>Ixodinae</taxon>
        <taxon>Ixodes</taxon>
    </lineage>
</organism>
<dbReference type="EMBL" id="JABSTQ010011543">
    <property type="protein sequence ID" value="KAG0410208.1"/>
    <property type="molecule type" value="Genomic_DNA"/>
</dbReference>
<comment type="caution">
    <text evidence="1">The sequence shown here is derived from an EMBL/GenBank/DDBJ whole genome shotgun (WGS) entry which is preliminary data.</text>
</comment>
<proteinExistence type="predicted"/>
<dbReference type="Proteomes" id="UP000805193">
    <property type="component" value="Unassembled WGS sequence"/>
</dbReference>
<reference evidence="1 2" key="1">
    <citation type="journal article" date="2020" name="Cell">
        <title>Large-Scale Comparative Analyses of Tick Genomes Elucidate Their Genetic Diversity and Vector Capacities.</title>
        <authorList>
            <consortium name="Tick Genome and Microbiome Consortium (TIGMIC)"/>
            <person name="Jia N."/>
            <person name="Wang J."/>
            <person name="Shi W."/>
            <person name="Du L."/>
            <person name="Sun Y."/>
            <person name="Zhan W."/>
            <person name="Jiang J.F."/>
            <person name="Wang Q."/>
            <person name="Zhang B."/>
            <person name="Ji P."/>
            <person name="Bell-Sakyi L."/>
            <person name="Cui X.M."/>
            <person name="Yuan T.T."/>
            <person name="Jiang B.G."/>
            <person name="Yang W.F."/>
            <person name="Lam T.T."/>
            <person name="Chang Q.C."/>
            <person name="Ding S.J."/>
            <person name="Wang X.J."/>
            <person name="Zhu J.G."/>
            <person name="Ruan X.D."/>
            <person name="Zhao L."/>
            <person name="Wei J.T."/>
            <person name="Ye R.Z."/>
            <person name="Que T.C."/>
            <person name="Du C.H."/>
            <person name="Zhou Y.H."/>
            <person name="Cheng J.X."/>
            <person name="Dai P.F."/>
            <person name="Guo W.B."/>
            <person name="Han X.H."/>
            <person name="Huang E.J."/>
            <person name="Li L.F."/>
            <person name="Wei W."/>
            <person name="Gao Y.C."/>
            <person name="Liu J.Z."/>
            <person name="Shao H.Z."/>
            <person name="Wang X."/>
            <person name="Wang C.C."/>
            <person name="Yang T.C."/>
            <person name="Huo Q.B."/>
            <person name="Li W."/>
            <person name="Chen H.Y."/>
            <person name="Chen S.E."/>
            <person name="Zhou L.G."/>
            <person name="Ni X.B."/>
            <person name="Tian J.H."/>
            <person name="Sheng Y."/>
            <person name="Liu T."/>
            <person name="Pan Y.S."/>
            <person name="Xia L.Y."/>
            <person name="Li J."/>
            <person name="Zhao F."/>
            <person name="Cao W.C."/>
        </authorList>
    </citation>
    <scope>NUCLEOTIDE SEQUENCE [LARGE SCALE GENOMIC DNA]</scope>
    <source>
        <strain evidence="1">Iper-2018</strain>
    </source>
</reference>
<evidence type="ECO:0000313" key="2">
    <source>
        <dbReference type="Proteomes" id="UP000805193"/>
    </source>
</evidence>
<name>A0AC60NSV1_IXOPE</name>
<sequence length="384" mass="42707">MKMSKLSDLEGHEDRVWNVAWNPSGTILASCGGDKSIRLWGLEGGSWVCKSVLLDGHQRTVRGVSWSPCGRYLASSSFDGTTCIWRRQDDTFESCATLEGHENEVKACGWSPSGRFLATCSRDKTVWIWEVGEDEEFECASVQTCHSQDVKKVLWHPDRDELASASYDNTIRFFCEEVDDWQCYCTLDKHASTVWGLSFGPGPEPQLASCAADGSVHVWGTKGDRRSWELCDTLEKHPRPVYDVSWCGPQAPVYSAVGVVVASVVALFVDLSEAQRHRYVSAARHLRLQARALQDDVLQRFFSPLCAQAPLITAIAMDTSQLSEIQLDTLRYSDSMGLVPYAGTPVGNCSDSSDEDCSSSSKSDTEWRLQCTECSEHTRMTLDL</sequence>
<keyword evidence="2" id="KW-1185">Reference proteome</keyword>